<name>A0A9Q1CJG5_HOLLE</name>
<keyword evidence="4" id="KW-1185">Reference proteome</keyword>
<dbReference type="SMART" id="SM00228">
    <property type="entry name" value="PDZ"/>
    <property type="match status" value="1"/>
</dbReference>
<dbReference type="EMBL" id="JAIZAY010000002">
    <property type="protein sequence ID" value="KAJ8046383.1"/>
    <property type="molecule type" value="Genomic_DNA"/>
</dbReference>
<gene>
    <name evidence="3" type="ORF">HOLleu_05036</name>
</gene>
<evidence type="ECO:0000313" key="4">
    <source>
        <dbReference type="Proteomes" id="UP001152320"/>
    </source>
</evidence>
<dbReference type="PANTHER" id="PTHR10316">
    <property type="entry name" value="MEMBRANE ASSOCIATED GUANYLATE KINASE-RELATED"/>
    <property type="match status" value="1"/>
</dbReference>
<dbReference type="Pfam" id="PF00595">
    <property type="entry name" value="PDZ"/>
    <property type="match status" value="1"/>
</dbReference>
<dbReference type="GO" id="GO:0007165">
    <property type="term" value="P:signal transduction"/>
    <property type="evidence" value="ECO:0007669"/>
    <property type="project" value="TreeGrafter"/>
</dbReference>
<keyword evidence="3" id="KW-0808">Transferase</keyword>
<dbReference type="AlphaFoldDB" id="A0A9Q1CJG5"/>
<organism evidence="3 4">
    <name type="scientific">Holothuria leucospilota</name>
    <name type="common">Black long sea cucumber</name>
    <name type="synonym">Mertensiothuria leucospilota</name>
    <dbReference type="NCBI Taxonomy" id="206669"/>
    <lineage>
        <taxon>Eukaryota</taxon>
        <taxon>Metazoa</taxon>
        <taxon>Echinodermata</taxon>
        <taxon>Eleutherozoa</taxon>
        <taxon>Echinozoa</taxon>
        <taxon>Holothuroidea</taxon>
        <taxon>Aspidochirotacea</taxon>
        <taxon>Aspidochirotida</taxon>
        <taxon>Holothuriidae</taxon>
        <taxon>Holothuria</taxon>
    </lineage>
</organism>
<dbReference type="GO" id="GO:0016301">
    <property type="term" value="F:kinase activity"/>
    <property type="evidence" value="ECO:0007669"/>
    <property type="project" value="UniProtKB-KW"/>
</dbReference>
<dbReference type="InterPro" id="IPR001478">
    <property type="entry name" value="PDZ"/>
</dbReference>
<evidence type="ECO:0000256" key="1">
    <source>
        <dbReference type="SAM" id="MobiDB-lite"/>
    </source>
</evidence>
<evidence type="ECO:0000313" key="3">
    <source>
        <dbReference type="EMBL" id="KAJ8046383.1"/>
    </source>
</evidence>
<dbReference type="OrthoDB" id="66881at2759"/>
<dbReference type="InterPro" id="IPR036034">
    <property type="entry name" value="PDZ_sf"/>
</dbReference>
<dbReference type="CDD" id="cd06730">
    <property type="entry name" value="PDZ0_MAGI-1_3-like"/>
    <property type="match status" value="1"/>
</dbReference>
<dbReference type="PANTHER" id="PTHR10316:SF40">
    <property type="entry name" value="LD27118P"/>
    <property type="match status" value="1"/>
</dbReference>
<feature type="domain" description="PDZ" evidence="2">
    <location>
        <begin position="24"/>
        <end position="94"/>
    </location>
</feature>
<accession>A0A9Q1CJG5</accession>
<dbReference type="GO" id="GO:0005737">
    <property type="term" value="C:cytoplasm"/>
    <property type="evidence" value="ECO:0007669"/>
    <property type="project" value="TreeGrafter"/>
</dbReference>
<evidence type="ECO:0000259" key="2">
    <source>
        <dbReference type="PROSITE" id="PS50106"/>
    </source>
</evidence>
<dbReference type="PROSITE" id="PS50106">
    <property type="entry name" value="PDZ"/>
    <property type="match status" value="1"/>
</dbReference>
<feature type="region of interest" description="Disordered" evidence="1">
    <location>
        <begin position="1"/>
        <end position="23"/>
    </location>
</feature>
<proteinExistence type="predicted"/>
<keyword evidence="3" id="KW-0418">Kinase</keyword>
<dbReference type="Gene3D" id="2.30.42.10">
    <property type="match status" value="1"/>
</dbReference>
<sequence>MPSTTKDQRKGSKPPKHWTQNVQDSAVSRAVDGRLHFALKGGAENGQFVYISDIKHDKIIIRSGKLHVDEIILEINGTKVAGFTLWDIHTLLRDFRDQLLHLKTVKAALRRAWVIARLIMQ</sequence>
<feature type="compositionally biased region" description="Basic and acidic residues" evidence="1">
    <location>
        <begin position="1"/>
        <end position="10"/>
    </location>
</feature>
<protein>
    <submittedName>
        <fullName evidence="3">Membrane-associated guanylate kinase, WW and PDZ domain-containing protein 2</fullName>
    </submittedName>
</protein>
<reference evidence="3" key="1">
    <citation type="submission" date="2021-10" db="EMBL/GenBank/DDBJ databases">
        <title>Tropical sea cucumber genome reveals ecological adaptation and Cuvierian tubules defense mechanism.</title>
        <authorList>
            <person name="Chen T."/>
        </authorList>
    </citation>
    <scope>NUCLEOTIDE SEQUENCE</scope>
    <source>
        <strain evidence="3">Nanhai2018</strain>
        <tissue evidence="3">Muscle</tissue>
    </source>
</reference>
<dbReference type="SUPFAM" id="SSF50156">
    <property type="entry name" value="PDZ domain-like"/>
    <property type="match status" value="1"/>
</dbReference>
<comment type="caution">
    <text evidence="3">The sequence shown here is derived from an EMBL/GenBank/DDBJ whole genome shotgun (WGS) entry which is preliminary data.</text>
</comment>
<dbReference type="Proteomes" id="UP001152320">
    <property type="component" value="Chromosome 2"/>
</dbReference>